<name>A0A239SWC0_9BURK</name>
<protein>
    <submittedName>
        <fullName evidence="3">Zinc D-Ala-D-Ala carboxypeptidase</fullName>
        <ecNumber evidence="3">3.4.17.14</ecNumber>
    </submittedName>
</protein>
<dbReference type="InterPro" id="IPR036365">
    <property type="entry name" value="PGBD-like_sf"/>
</dbReference>
<dbReference type="Proteomes" id="UP000215126">
    <property type="component" value="Chromosome 1"/>
</dbReference>
<dbReference type="GeneID" id="88097233"/>
<evidence type="ECO:0000259" key="1">
    <source>
        <dbReference type="Pfam" id="PF01471"/>
    </source>
</evidence>
<dbReference type="RefSeq" id="WP_039393539.1">
    <property type="nucleotide sequence ID" value="NZ_CP010431.2"/>
</dbReference>
<dbReference type="EC" id="3.4.17.14" evidence="3"/>
<dbReference type="Pfam" id="PF01471">
    <property type="entry name" value="PG_binding_1"/>
    <property type="match status" value="1"/>
</dbReference>
<sequence>MTPLDNVLREGNHGAAVRALQTSLKAFGAAIDADGWFGPVTTSAVMDVQQHFGLVVDGIVGTKTQQALAAGARAPAHLTSADLVAAADKLGVELAVVRAVNEVESRGCGFLSDGRPVILYERHVMYREVGSAGLDAATLAKRYPNLVNPKKGGYVGGAGEHKRLADACTIERACALSSASWGAFQIMAYHWKRLGYESVEAFVDLMRTGEAAQLDAFVRFVLADPALLKAMRAKKWTTVAEIYNGSSYAQYLYDVKLLRAFDKYKALEVTA</sequence>
<keyword evidence="4" id="KW-1185">Reference proteome</keyword>
<dbReference type="EMBL" id="LT906435">
    <property type="protein sequence ID" value="SNU89532.1"/>
    <property type="molecule type" value="Genomic_DNA"/>
</dbReference>
<accession>A0A239SWC0</accession>
<gene>
    <name evidence="3" type="ORF">SAMEA4530655_04658</name>
</gene>
<evidence type="ECO:0000259" key="2">
    <source>
        <dbReference type="Pfam" id="PF11860"/>
    </source>
</evidence>
<dbReference type="Gene3D" id="1.10.101.10">
    <property type="entry name" value="PGBD-like superfamily/PGBD"/>
    <property type="match status" value="1"/>
</dbReference>
<dbReference type="InterPro" id="IPR002477">
    <property type="entry name" value="Peptidoglycan-bd-like"/>
</dbReference>
<reference evidence="3 4" key="1">
    <citation type="submission" date="2017-06" db="EMBL/GenBank/DDBJ databases">
        <authorList>
            <consortium name="Pathogen Informatics"/>
        </authorList>
    </citation>
    <scope>NUCLEOTIDE SEQUENCE [LARGE SCALE GENOMIC DNA]</scope>
    <source>
        <strain evidence="3 4">NCTC13161</strain>
    </source>
</reference>
<keyword evidence="3" id="KW-0121">Carboxypeptidase</keyword>
<feature type="domain" description="N-acetylmuramidase" evidence="2">
    <location>
        <begin position="93"/>
        <end position="265"/>
    </location>
</feature>
<keyword evidence="3" id="KW-0378">Hydrolase</keyword>
<dbReference type="SUPFAM" id="SSF47090">
    <property type="entry name" value="PGBD-like"/>
    <property type="match status" value="1"/>
</dbReference>
<dbReference type="KEGG" id="pspu:NA29_02120"/>
<keyword evidence="3" id="KW-0645">Protease</keyword>
<feature type="domain" description="Peptidoglycan binding-like" evidence="1">
    <location>
        <begin position="14"/>
        <end position="68"/>
    </location>
</feature>
<organism evidence="3 4">
    <name type="scientific">Pandoraea sputorum</name>
    <dbReference type="NCBI Taxonomy" id="93222"/>
    <lineage>
        <taxon>Bacteria</taxon>
        <taxon>Pseudomonadati</taxon>
        <taxon>Pseudomonadota</taxon>
        <taxon>Betaproteobacteria</taxon>
        <taxon>Burkholderiales</taxon>
        <taxon>Burkholderiaceae</taxon>
        <taxon>Pandoraea</taxon>
    </lineage>
</organism>
<evidence type="ECO:0000313" key="3">
    <source>
        <dbReference type="EMBL" id="SNU89532.1"/>
    </source>
</evidence>
<dbReference type="GO" id="GO:0009046">
    <property type="term" value="F:zinc D-Ala-D-Ala carboxypeptidase activity"/>
    <property type="evidence" value="ECO:0007669"/>
    <property type="project" value="UniProtKB-EC"/>
</dbReference>
<dbReference type="Pfam" id="PF11860">
    <property type="entry name" value="Muramidase"/>
    <property type="match status" value="1"/>
</dbReference>
<dbReference type="STRING" id="93222.NA29_02120"/>
<evidence type="ECO:0000313" key="4">
    <source>
        <dbReference type="Proteomes" id="UP000215126"/>
    </source>
</evidence>
<dbReference type="InterPro" id="IPR024408">
    <property type="entry name" value="Muramidase"/>
</dbReference>
<proteinExistence type="predicted"/>
<dbReference type="AlphaFoldDB" id="A0A239SWC0"/>
<dbReference type="OrthoDB" id="1523598at2"/>
<dbReference type="InterPro" id="IPR036366">
    <property type="entry name" value="PGBDSf"/>
</dbReference>